<evidence type="ECO:0000256" key="1">
    <source>
        <dbReference type="SAM" id="MobiDB-lite"/>
    </source>
</evidence>
<feature type="compositionally biased region" description="Low complexity" evidence="1">
    <location>
        <begin position="19"/>
        <end position="31"/>
    </location>
</feature>
<dbReference type="EMBL" id="JABSTR010000001">
    <property type="protein sequence ID" value="KAH9362951.1"/>
    <property type="molecule type" value="Genomic_DNA"/>
</dbReference>
<evidence type="ECO:0000313" key="3">
    <source>
        <dbReference type="Proteomes" id="UP000821853"/>
    </source>
</evidence>
<feature type="region of interest" description="Disordered" evidence="1">
    <location>
        <begin position="1"/>
        <end position="31"/>
    </location>
</feature>
<proteinExistence type="predicted"/>
<feature type="region of interest" description="Disordered" evidence="1">
    <location>
        <begin position="160"/>
        <end position="199"/>
    </location>
</feature>
<dbReference type="VEuPathDB" id="VectorBase:HLOH_059968"/>
<name>A0A9J6FJE9_HAELO</name>
<feature type="compositionally biased region" description="Polar residues" evidence="1">
    <location>
        <begin position="164"/>
        <end position="176"/>
    </location>
</feature>
<dbReference type="Proteomes" id="UP000821853">
    <property type="component" value="Chromosome 1"/>
</dbReference>
<evidence type="ECO:0000313" key="2">
    <source>
        <dbReference type="EMBL" id="KAH9362951.1"/>
    </source>
</evidence>
<keyword evidence="3" id="KW-1185">Reference proteome</keyword>
<organism evidence="2 3">
    <name type="scientific">Haemaphysalis longicornis</name>
    <name type="common">Bush tick</name>
    <dbReference type="NCBI Taxonomy" id="44386"/>
    <lineage>
        <taxon>Eukaryota</taxon>
        <taxon>Metazoa</taxon>
        <taxon>Ecdysozoa</taxon>
        <taxon>Arthropoda</taxon>
        <taxon>Chelicerata</taxon>
        <taxon>Arachnida</taxon>
        <taxon>Acari</taxon>
        <taxon>Parasitiformes</taxon>
        <taxon>Ixodida</taxon>
        <taxon>Ixodoidea</taxon>
        <taxon>Ixodidae</taxon>
        <taxon>Haemaphysalinae</taxon>
        <taxon>Haemaphysalis</taxon>
    </lineage>
</organism>
<reference evidence="2 3" key="1">
    <citation type="journal article" date="2020" name="Cell">
        <title>Large-Scale Comparative Analyses of Tick Genomes Elucidate Their Genetic Diversity and Vector Capacities.</title>
        <authorList>
            <consortium name="Tick Genome and Microbiome Consortium (TIGMIC)"/>
            <person name="Jia N."/>
            <person name="Wang J."/>
            <person name="Shi W."/>
            <person name="Du L."/>
            <person name="Sun Y."/>
            <person name="Zhan W."/>
            <person name="Jiang J.F."/>
            <person name="Wang Q."/>
            <person name="Zhang B."/>
            <person name="Ji P."/>
            <person name="Bell-Sakyi L."/>
            <person name="Cui X.M."/>
            <person name="Yuan T.T."/>
            <person name="Jiang B.G."/>
            <person name="Yang W.F."/>
            <person name="Lam T.T."/>
            <person name="Chang Q.C."/>
            <person name="Ding S.J."/>
            <person name="Wang X.J."/>
            <person name="Zhu J.G."/>
            <person name="Ruan X.D."/>
            <person name="Zhao L."/>
            <person name="Wei J.T."/>
            <person name="Ye R.Z."/>
            <person name="Que T.C."/>
            <person name="Du C.H."/>
            <person name="Zhou Y.H."/>
            <person name="Cheng J.X."/>
            <person name="Dai P.F."/>
            <person name="Guo W.B."/>
            <person name="Han X.H."/>
            <person name="Huang E.J."/>
            <person name="Li L.F."/>
            <person name="Wei W."/>
            <person name="Gao Y.C."/>
            <person name="Liu J.Z."/>
            <person name="Shao H.Z."/>
            <person name="Wang X."/>
            <person name="Wang C.C."/>
            <person name="Yang T.C."/>
            <person name="Huo Q.B."/>
            <person name="Li W."/>
            <person name="Chen H.Y."/>
            <person name="Chen S.E."/>
            <person name="Zhou L.G."/>
            <person name="Ni X.B."/>
            <person name="Tian J.H."/>
            <person name="Sheng Y."/>
            <person name="Liu T."/>
            <person name="Pan Y.S."/>
            <person name="Xia L.Y."/>
            <person name="Li J."/>
            <person name="Zhao F."/>
            <person name="Cao W.C."/>
        </authorList>
    </citation>
    <scope>NUCLEOTIDE SEQUENCE [LARGE SCALE GENOMIC DNA]</scope>
    <source>
        <strain evidence="2">HaeL-2018</strain>
    </source>
</reference>
<sequence>MKRAPTGEPRQEGECPGSRVRNVPVRTRPPVACGDHARARRGRVVRKRSGEYSPLLGDESEMRRQRGQLIAHDTPQFVRTDGTALEHHGSENHGLALGCDRHIAEVLNPDHDSNVGKLFATHVRTSARRRRAVTCQPRALVNVRERKCVRAMHSTLRSFRLNHSDSQVASSRQRQTLPDGGRRQRERPPPFGPPPTAERRTCGAAGAFLAFRTVPLRTTFAHAGRPPASARNTGRAALLFLHAGWNNNMVPGTKVVQQNHFLVWFDMRGIFEGID</sequence>
<accession>A0A9J6FJE9</accession>
<dbReference type="AlphaFoldDB" id="A0A9J6FJE9"/>
<protein>
    <submittedName>
        <fullName evidence="2">Uncharacterized protein</fullName>
    </submittedName>
</protein>
<gene>
    <name evidence="2" type="ORF">HPB48_014267</name>
</gene>
<comment type="caution">
    <text evidence="2">The sequence shown here is derived from an EMBL/GenBank/DDBJ whole genome shotgun (WGS) entry which is preliminary data.</text>
</comment>